<sequence length="152" mass="18099">MTKDNIISDLPVDHVYTDHVHPWEEILKYVSLNQVSKLRRNKDQQAVYAKWVKETKEEYGSVENYLKKTKIQYPEGVTFLVLPNDFPYSVDPGINHILIWSKTPMASELVSEILEERYGSEYWEWTYFVNPPQWQSVPSLPHTHIFLRRRFA</sequence>
<dbReference type="Proteomes" id="UP001476247">
    <property type="component" value="Unassembled WGS sequence"/>
</dbReference>
<protein>
    <submittedName>
        <fullName evidence="1">Uncharacterized protein</fullName>
    </submittedName>
</protein>
<evidence type="ECO:0000313" key="1">
    <source>
        <dbReference type="EMBL" id="GAA5794952.1"/>
    </source>
</evidence>
<gene>
    <name evidence="1" type="ORF">HPULCUR_000302</name>
</gene>
<dbReference type="PANTHER" id="PTHR35020">
    <property type="entry name" value="N-ACETYLGLUCOSAMINE-INDUCED PROTEIN 1"/>
    <property type="match status" value="1"/>
</dbReference>
<dbReference type="PANTHER" id="PTHR35020:SF2">
    <property type="entry name" value="N-ACETYLGLUCOSAMINE-INDUCED PROTEIN 1"/>
    <property type="match status" value="1"/>
</dbReference>
<dbReference type="Pfam" id="PF12239">
    <property type="entry name" value="DUF3605"/>
    <property type="match status" value="1"/>
</dbReference>
<organism evidence="1 2">
    <name type="scientific">Helicostylum pulchrum</name>
    <dbReference type="NCBI Taxonomy" id="562976"/>
    <lineage>
        <taxon>Eukaryota</taxon>
        <taxon>Fungi</taxon>
        <taxon>Fungi incertae sedis</taxon>
        <taxon>Mucoromycota</taxon>
        <taxon>Mucoromycotina</taxon>
        <taxon>Mucoromycetes</taxon>
        <taxon>Mucorales</taxon>
        <taxon>Mucorineae</taxon>
        <taxon>Mucoraceae</taxon>
        <taxon>Helicostylum</taxon>
    </lineage>
</organism>
<name>A0ABP9XJI8_9FUNG</name>
<keyword evidence="2" id="KW-1185">Reference proteome</keyword>
<dbReference type="InterPro" id="IPR022036">
    <property type="entry name" value="DUF3605"/>
</dbReference>
<accession>A0ABP9XJI8</accession>
<evidence type="ECO:0000313" key="2">
    <source>
        <dbReference type="Proteomes" id="UP001476247"/>
    </source>
</evidence>
<proteinExistence type="predicted"/>
<comment type="caution">
    <text evidence="1">The sequence shown here is derived from an EMBL/GenBank/DDBJ whole genome shotgun (WGS) entry which is preliminary data.</text>
</comment>
<dbReference type="EMBL" id="BAABUJ010000004">
    <property type="protein sequence ID" value="GAA5794952.1"/>
    <property type="molecule type" value="Genomic_DNA"/>
</dbReference>
<reference evidence="1 2" key="1">
    <citation type="submission" date="2024-04" db="EMBL/GenBank/DDBJ databases">
        <title>genome sequences of Mucor flavus KT1a and Helicostylum pulchrum KT1b strains isolation_sourced from the surface of a dry-aged beef.</title>
        <authorList>
            <person name="Toyotome T."/>
            <person name="Hosono M."/>
            <person name="Torimaru M."/>
            <person name="Fukuda K."/>
            <person name="Mikami N."/>
        </authorList>
    </citation>
    <scope>NUCLEOTIDE SEQUENCE [LARGE SCALE GENOMIC DNA]</scope>
    <source>
        <strain evidence="1 2">KT1b</strain>
    </source>
</reference>